<gene>
    <name evidence="1" type="ORF">CC84DRAFT_1168947</name>
</gene>
<sequence length="195" mass="20361">MICLPTLHYTVRLTIGRARESLSKSCLSPRAVLAPSTATVLASPGGPFLPLLSPRGLTQPPNDAIYTTAVAFSLPSTTIARSLRRPQPVPTTSRITFPSFPQLRLDSTIMSGWGTDGMNLPLTDTLPLTLLQVRTTGALAVATLRLPMLAPIPGALVTVAPAMPVVAMRAIGPAESAMKSATSPASVLKSLRAAV</sequence>
<keyword evidence="2" id="KW-1185">Reference proteome</keyword>
<dbReference type="AlphaFoldDB" id="A0A177BX34"/>
<reference evidence="1 2" key="1">
    <citation type="submission" date="2016-05" db="EMBL/GenBank/DDBJ databases">
        <title>Comparative analysis of secretome profiles of manganese(II)-oxidizing ascomycete fungi.</title>
        <authorList>
            <consortium name="DOE Joint Genome Institute"/>
            <person name="Zeiner C.A."/>
            <person name="Purvine S.O."/>
            <person name="Zink E.M."/>
            <person name="Wu S."/>
            <person name="Pasa-Tolic L."/>
            <person name="Chaput D.L."/>
            <person name="Haridas S."/>
            <person name="Grigoriev I.V."/>
            <person name="Santelli C.M."/>
            <person name="Hansel C.M."/>
        </authorList>
    </citation>
    <scope>NUCLEOTIDE SEQUENCE [LARGE SCALE GENOMIC DNA]</scope>
    <source>
        <strain evidence="1 2">AP3s5-JAC2a</strain>
    </source>
</reference>
<dbReference type="Proteomes" id="UP000077069">
    <property type="component" value="Unassembled WGS sequence"/>
</dbReference>
<organism evidence="1 2">
    <name type="scientific">Paraphaeosphaeria sporulosa</name>
    <dbReference type="NCBI Taxonomy" id="1460663"/>
    <lineage>
        <taxon>Eukaryota</taxon>
        <taxon>Fungi</taxon>
        <taxon>Dikarya</taxon>
        <taxon>Ascomycota</taxon>
        <taxon>Pezizomycotina</taxon>
        <taxon>Dothideomycetes</taxon>
        <taxon>Pleosporomycetidae</taxon>
        <taxon>Pleosporales</taxon>
        <taxon>Massarineae</taxon>
        <taxon>Didymosphaeriaceae</taxon>
        <taxon>Paraphaeosphaeria</taxon>
    </lineage>
</organism>
<evidence type="ECO:0000313" key="1">
    <source>
        <dbReference type="EMBL" id="OAG00064.1"/>
    </source>
</evidence>
<dbReference type="RefSeq" id="XP_018030429.1">
    <property type="nucleotide sequence ID" value="XM_018179534.1"/>
</dbReference>
<accession>A0A177BX34</accession>
<name>A0A177BX34_9PLEO</name>
<protein>
    <submittedName>
        <fullName evidence="1">Uncharacterized protein</fullName>
    </submittedName>
</protein>
<dbReference type="InParanoid" id="A0A177BX34"/>
<proteinExistence type="predicted"/>
<dbReference type="GeneID" id="28763020"/>
<dbReference type="EMBL" id="KV441560">
    <property type="protein sequence ID" value="OAG00064.1"/>
    <property type="molecule type" value="Genomic_DNA"/>
</dbReference>
<evidence type="ECO:0000313" key="2">
    <source>
        <dbReference type="Proteomes" id="UP000077069"/>
    </source>
</evidence>